<proteinExistence type="predicted"/>
<evidence type="ECO:0000256" key="1">
    <source>
        <dbReference type="SAM" id="MobiDB-lite"/>
    </source>
</evidence>
<feature type="region of interest" description="Disordered" evidence="1">
    <location>
        <begin position="76"/>
        <end position="109"/>
    </location>
</feature>
<comment type="caution">
    <text evidence="2">The sequence shown here is derived from an EMBL/GenBank/DDBJ whole genome shotgun (WGS) entry which is preliminary data.</text>
</comment>
<name>A0AAV7II41_COTGL</name>
<sequence length="203" mass="23513">MPRKPKVSVDEATEVLKEFILLGNFKDNNFPVKSSEIWTEMSQRLDGKWGPRDVYREVREDRRKILSKAREEVGVASVSSLNMTQEDTNTSETESENDSNSSGSEWEASGTETILLPIDKELFEILHEKEPIMYKKRKYDVLERFKWTSMLAEKIYAFTYLPCAFVFKNAKIYTDEGSIHYLTIRGRCQSKLCGNTILAFLDK</sequence>
<accession>A0AAV7II41</accession>
<dbReference type="Proteomes" id="UP000826195">
    <property type="component" value="Unassembled WGS sequence"/>
</dbReference>
<evidence type="ECO:0000313" key="2">
    <source>
        <dbReference type="EMBL" id="KAH0561201.1"/>
    </source>
</evidence>
<protein>
    <submittedName>
        <fullName evidence="2">Uncharacterized protein</fullName>
    </submittedName>
</protein>
<dbReference type="AlphaFoldDB" id="A0AAV7II41"/>
<organism evidence="2 3">
    <name type="scientific">Cotesia glomerata</name>
    <name type="common">Lepidopteran parasitic wasp</name>
    <name type="synonym">Apanteles glomeratus</name>
    <dbReference type="NCBI Taxonomy" id="32391"/>
    <lineage>
        <taxon>Eukaryota</taxon>
        <taxon>Metazoa</taxon>
        <taxon>Ecdysozoa</taxon>
        <taxon>Arthropoda</taxon>
        <taxon>Hexapoda</taxon>
        <taxon>Insecta</taxon>
        <taxon>Pterygota</taxon>
        <taxon>Neoptera</taxon>
        <taxon>Endopterygota</taxon>
        <taxon>Hymenoptera</taxon>
        <taxon>Apocrita</taxon>
        <taxon>Ichneumonoidea</taxon>
        <taxon>Braconidae</taxon>
        <taxon>Microgastrinae</taxon>
        <taxon>Cotesia</taxon>
    </lineage>
</organism>
<dbReference type="EMBL" id="JAHXZJ010000374">
    <property type="protein sequence ID" value="KAH0561201.1"/>
    <property type="molecule type" value="Genomic_DNA"/>
</dbReference>
<feature type="compositionally biased region" description="Low complexity" evidence="1">
    <location>
        <begin position="86"/>
        <end position="107"/>
    </location>
</feature>
<gene>
    <name evidence="2" type="ORF">KQX54_014452</name>
</gene>
<evidence type="ECO:0000313" key="3">
    <source>
        <dbReference type="Proteomes" id="UP000826195"/>
    </source>
</evidence>
<reference evidence="2 3" key="1">
    <citation type="journal article" date="2021" name="J. Hered.">
        <title>A chromosome-level genome assembly of the parasitoid wasp, Cotesia glomerata (Hymenoptera: Braconidae).</title>
        <authorList>
            <person name="Pinto B.J."/>
            <person name="Weis J.J."/>
            <person name="Gamble T."/>
            <person name="Ode P.J."/>
            <person name="Paul R."/>
            <person name="Zaspel J.M."/>
        </authorList>
    </citation>
    <scope>NUCLEOTIDE SEQUENCE [LARGE SCALE GENOMIC DNA]</scope>
    <source>
        <strain evidence="2">CgM1</strain>
    </source>
</reference>
<keyword evidence="3" id="KW-1185">Reference proteome</keyword>